<proteinExistence type="predicted"/>
<reference evidence="2" key="1">
    <citation type="submission" date="2022-11" db="UniProtKB">
        <authorList>
            <consortium name="WormBaseParasite"/>
        </authorList>
    </citation>
    <scope>IDENTIFICATION</scope>
</reference>
<keyword evidence="1" id="KW-1185">Reference proteome</keyword>
<dbReference type="WBParaSite" id="nRc.2.0.1.t47568-RA">
    <property type="protein sequence ID" value="nRc.2.0.1.t47568-RA"/>
    <property type="gene ID" value="nRc.2.0.1.g47568"/>
</dbReference>
<dbReference type="AlphaFoldDB" id="A0A915LB32"/>
<protein>
    <submittedName>
        <fullName evidence="2">Uncharacterized protein</fullName>
    </submittedName>
</protein>
<accession>A0A915LB32</accession>
<name>A0A915LB32_ROMCU</name>
<evidence type="ECO:0000313" key="1">
    <source>
        <dbReference type="Proteomes" id="UP000887565"/>
    </source>
</evidence>
<evidence type="ECO:0000313" key="2">
    <source>
        <dbReference type="WBParaSite" id="nRc.2.0.1.t47568-RA"/>
    </source>
</evidence>
<sequence length="146" mass="16392">MLSIASNLLEICSRGKGMVELTSDNRPVALTSILISPKQVPTFRNQGQVTGYSNQIKLSGLLEKRVIVKYVHSLQTYQSSNNSDHYFCEQNPNKSSQVAELLDNCLGQQISLTVGLLICSSTDVMDNKWTLFLLLWLLWSLLDELQ</sequence>
<organism evidence="1 2">
    <name type="scientific">Romanomermis culicivorax</name>
    <name type="common">Nematode worm</name>
    <dbReference type="NCBI Taxonomy" id="13658"/>
    <lineage>
        <taxon>Eukaryota</taxon>
        <taxon>Metazoa</taxon>
        <taxon>Ecdysozoa</taxon>
        <taxon>Nematoda</taxon>
        <taxon>Enoplea</taxon>
        <taxon>Dorylaimia</taxon>
        <taxon>Mermithida</taxon>
        <taxon>Mermithoidea</taxon>
        <taxon>Mermithidae</taxon>
        <taxon>Romanomermis</taxon>
    </lineage>
</organism>
<dbReference type="Proteomes" id="UP000887565">
    <property type="component" value="Unplaced"/>
</dbReference>